<proteinExistence type="inferred from homology"/>
<dbReference type="Proteomes" id="UP000620550">
    <property type="component" value="Unassembled WGS sequence"/>
</dbReference>
<evidence type="ECO:0000313" key="8">
    <source>
        <dbReference type="EMBL" id="GHE35708.1"/>
    </source>
</evidence>
<reference evidence="9" key="1">
    <citation type="journal article" date="2019" name="Int. J. Syst. Evol. Microbiol.">
        <title>The Global Catalogue of Microorganisms (GCM) 10K type strain sequencing project: providing services to taxonomists for standard genome sequencing and annotation.</title>
        <authorList>
            <consortium name="The Broad Institute Genomics Platform"/>
            <consortium name="The Broad Institute Genome Sequencing Center for Infectious Disease"/>
            <person name="Wu L."/>
            <person name="Ma J."/>
        </authorList>
    </citation>
    <scope>NUCLEOTIDE SEQUENCE [LARGE SCALE GENOMIC DNA]</scope>
    <source>
        <strain evidence="9">CGMCC 1.12966</strain>
    </source>
</reference>
<dbReference type="RefSeq" id="WP_189626397.1">
    <property type="nucleotide sequence ID" value="NZ_BNAF01000006.1"/>
</dbReference>
<keyword evidence="4" id="KW-0472">Membrane</keyword>
<dbReference type="InterPro" id="IPR012944">
    <property type="entry name" value="SusD_RagB_dom"/>
</dbReference>
<keyword evidence="5" id="KW-0998">Cell outer membrane</keyword>
<dbReference type="InterPro" id="IPR011990">
    <property type="entry name" value="TPR-like_helical_dom_sf"/>
</dbReference>
<dbReference type="Pfam" id="PF07980">
    <property type="entry name" value="SusD_RagB"/>
    <property type="match status" value="1"/>
</dbReference>
<evidence type="ECO:0000313" key="9">
    <source>
        <dbReference type="Proteomes" id="UP000620550"/>
    </source>
</evidence>
<protein>
    <submittedName>
        <fullName evidence="8">Membrane protein</fullName>
    </submittedName>
</protein>
<dbReference type="InterPro" id="IPR033985">
    <property type="entry name" value="SusD-like_N"/>
</dbReference>
<gene>
    <name evidence="8" type="ORF">GCM10017764_18760</name>
</gene>
<evidence type="ECO:0000256" key="5">
    <source>
        <dbReference type="ARBA" id="ARBA00023237"/>
    </source>
</evidence>
<evidence type="ECO:0000256" key="1">
    <source>
        <dbReference type="ARBA" id="ARBA00004442"/>
    </source>
</evidence>
<evidence type="ECO:0000256" key="4">
    <source>
        <dbReference type="ARBA" id="ARBA00023136"/>
    </source>
</evidence>
<feature type="domain" description="SusD-like N-terminal" evidence="7">
    <location>
        <begin position="60"/>
        <end position="194"/>
    </location>
</feature>
<evidence type="ECO:0000256" key="2">
    <source>
        <dbReference type="ARBA" id="ARBA00006275"/>
    </source>
</evidence>
<evidence type="ECO:0000259" key="7">
    <source>
        <dbReference type="Pfam" id="PF14322"/>
    </source>
</evidence>
<keyword evidence="9" id="KW-1185">Reference proteome</keyword>
<evidence type="ECO:0000259" key="6">
    <source>
        <dbReference type="Pfam" id="PF07980"/>
    </source>
</evidence>
<keyword evidence="3" id="KW-0732">Signal</keyword>
<dbReference type="PROSITE" id="PS51257">
    <property type="entry name" value="PROKAR_LIPOPROTEIN"/>
    <property type="match status" value="1"/>
</dbReference>
<comment type="caution">
    <text evidence="8">The sequence shown here is derived from an EMBL/GenBank/DDBJ whole genome shotgun (WGS) entry which is preliminary data.</text>
</comment>
<name>A0ABQ3HWW0_9SPHI</name>
<feature type="domain" description="RagB/SusD" evidence="6">
    <location>
        <begin position="300"/>
        <end position="562"/>
    </location>
</feature>
<comment type="subcellular location">
    <subcellularLocation>
        <location evidence="1">Cell outer membrane</location>
    </subcellularLocation>
</comment>
<dbReference type="EMBL" id="BNAF01000006">
    <property type="protein sequence ID" value="GHE35708.1"/>
    <property type="molecule type" value="Genomic_DNA"/>
</dbReference>
<sequence>MRTILQLPLVSMAILIFYSCSKQGFLDQTVTSDLDKEMVFSDSLFTVQFLNDIYRDIGFSEHPNRFGNGGLDAASDESRPQRSINVTTSVLFSSGTITAASIAKDAWEIPYANIRKVNQLLANIPKAPIADYQKSVMVAEARFLRAWYYFILVKHYGGVPLVGDTIYSFTDHIPAERATFEACINYIVSECDAIRTQLPYRQIRGEYGRAGGGACDALKMRALLYAASPLYNRSNANPLLGYTAGDLERWRLAAEAAERIIASSTYSLYTSDNSSPGRSFYTIFTLRENTEYIIARMQPTNKELEEIWQPPSRGAAKGGFPYQETVDAFGMSNGLPIDDPNSGYDPQNPYAGRDPRLAYSFIKDQTEIANNQGAIVPVNIYLNADGSPSSQDAIYSGTPTGYYTNKMLNPEHAANFIHGGTRNFPLLRYAEVLLSYAEAVNEYSGPNENVYQAIEAIRSRAGLNPYTIPRGLSQEEMRTIIRGERRVELAFEGHRFWDVRRWLMGDTQNMQMHGMEVTRRANVPTYKIVEVDKHNFRPEMYYWPIPLLEVGKSPELEQNPGY</sequence>
<dbReference type="SUPFAM" id="SSF48452">
    <property type="entry name" value="TPR-like"/>
    <property type="match status" value="1"/>
</dbReference>
<organism evidence="8 9">
    <name type="scientific">Sphingobacterium griseoflavum</name>
    <dbReference type="NCBI Taxonomy" id="1474952"/>
    <lineage>
        <taxon>Bacteria</taxon>
        <taxon>Pseudomonadati</taxon>
        <taxon>Bacteroidota</taxon>
        <taxon>Sphingobacteriia</taxon>
        <taxon>Sphingobacteriales</taxon>
        <taxon>Sphingobacteriaceae</taxon>
        <taxon>Sphingobacterium</taxon>
    </lineage>
</organism>
<dbReference type="Pfam" id="PF14322">
    <property type="entry name" value="SusD-like_3"/>
    <property type="match status" value="1"/>
</dbReference>
<evidence type="ECO:0000256" key="3">
    <source>
        <dbReference type="ARBA" id="ARBA00022729"/>
    </source>
</evidence>
<accession>A0ABQ3HWW0</accession>
<dbReference type="Gene3D" id="1.25.40.390">
    <property type="match status" value="1"/>
</dbReference>
<comment type="similarity">
    <text evidence="2">Belongs to the SusD family.</text>
</comment>